<dbReference type="Pfam" id="PF03797">
    <property type="entry name" value="Autotransporter"/>
    <property type="match status" value="1"/>
</dbReference>
<feature type="domain" description="Autotransporter" evidence="2">
    <location>
        <begin position="954"/>
        <end position="1220"/>
    </location>
</feature>
<dbReference type="InterPro" id="IPR036709">
    <property type="entry name" value="Autotransporte_beta_dom_sf"/>
</dbReference>
<evidence type="ECO:0000313" key="3">
    <source>
        <dbReference type="EMBL" id="SDC53546.1"/>
    </source>
</evidence>
<evidence type="ECO:0000259" key="2">
    <source>
        <dbReference type="PROSITE" id="PS51208"/>
    </source>
</evidence>
<feature type="chain" id="PRO_5011752396" evidence="1">
    <location>
        <begin position="37"/>
        <end position="1220"/>
    </location>
</feature>
<feature type="signal peptide" evidence="1">
    <location>
        <begin position="1"/>
        <end position="36"/>
    </location>
</feature>
<dbReference type="SUPFAM" id="SSF55486">
    <property type="entry name" value="Metalloproteases ('zincins'), catalytic domain"/>
    <property type="match status" value="1"/>
</dbReference>
<name>A0A1G6MEY4_9FIRM</name>
<protein>
    <submittedName>
        <fullName evidence="3">Uncharacterized conserved protein, contains a C-terminal beta-barrel porin domain</fullName>
    </submittedName>
</protein>
<gene>
    <name evidence="3" type="ORF">SAMN04487864_10972</name>
</gene>
<dbReference type="RefSeq" id="WP_093730551.1">
    <property type="nucleotide sequence ID" value="NZ_FMYW01000009.1"/>
</dbReference>
<dbReference type="SUPFAM" id="SSF103515">
    <property type="entry name" value="Autotransporter"/>
    <property type="match status" value="1"/>
</dbReference>
<accession>A0A1G6MEY4</accession>
<keyword evidence="4" id="KW-1185">Reference proteome</keyword>
<dbReference type="SMART" id="SM00869">
    <property type="entry name" value="Autotransporter"/>
    <property type="match status" value="1"/>
</dbReference>
<dbReference type="Gene3D" id="2.40.128.130">
    <property type="entry name" value="Autotransporter beta-domain"/>
    <property type="match status" value="1"/>
</dbReference>
<dbReference type="InterPro" id="IPR005546">
    <property type="entry name" value="Autotransporte_beta"/>
</dbReference>
<evidence type="ECO:0000313" key="4">
    <source>
        <dbReference type="Proteomes" id="UP000198943"/>
    </source>
</evidence>
<sequence>MKRTKQQLLFKRKLTFLTVTVFLGLCGSVVPGTAEAAKLIVSGGGRSVFDVNFVNVTDQNKEAAGVLFVDYLDDKSKTVIPYNHPAQTQKGVINGVQYWADMLGSDTKNPVPAQIFVRGKAQQGNAYAASVAFKQGEPVSAHYWMQSLQQGKELNRIDDFTKLKMISSGQEKFIIYDGKKLNDAAYGIISIGQFMGADRKGCADGWWSQKGNILPDNEQAADLAATVRHEMAHALGFNVITASVEDKRGKEMEDADGVPIMQFPSDITQDNAWIYHLRDQNLNPATKGKMIITSREFSRRKTKDPSLREADFFILDNKSTTQPRSGKAYFVGDEVTNVLKGKQFDGVDGLPVTGWETSGLDLSHLETGGLMSHADYRNYTVFTEVELAAMQDIGYQFDRKAYYGRSVYNDGLTLINTLGYSARNAAGTAYIAGKYSEVPYGIGLHVFGSRNTIIQAADILTKGDGAAGIRIDGTENTVTLARGNAVHADGANGIGVLISYGRNQTLNQEGTVTADGTGGNGVQFDFGSNMLGAGSEYRGSYIRFSRNVDAEDGGITSSVNNQIDETVPELNGPLVTEYNLSGSLSGAKNAIYIGRNAFVRSINVKEGASISGNITSDWKHFKTDGSYDEVPWDKVGQALCLQYNGKNYSYDVYIPDLVTNLNFNANITYNGNISGPDNMKLNVLGGTLTYGGKADVVGVQVAKGASLFGGIYTVHDMTESVVDDFAMEMDSTDTGYLVSHGTIGALDDASSMQITGKLLSDGMLQGVAGGKTGTIRVSDEAEIDGSQVIAKNLLPDETFAVLQAGSVSGSVKNTENAPYKFGMLDEIGSVEGNQAVVTGKAANNLGAVDAVQNETYGAMMSMYNNLTANGDMRRNEMRSLFTLTPAETKKALSSIASNASANSMALTQRSVMTRHLLSSRLNEAFLPKPVKVKLPEAGLDDGNGGGPDVSLSLLEPADNDIWLKFGKNWGDLKDDADYHSSTTLLGWDKAVAPNWRVGVYAGYSKTAFTDSTAGNELRDTRVGLYAGYNKDGREGLVFLNYGWMRNKLHRGVMGMTASADYHSRILELGGEYLYDLQAQKDVPWHVRPYVNVQLSRLWQNGYSETGAGVFNQVVDSKHNDYFGAGAGVEFKRYLAGGNYTIRVGIRHAFAGAEPRLRYSYMGDQANSYDMRNVQDKTHFVLSLGGETELAKGWSLGGDAGFTRGSHDKDWFCSVTVRRMW</sequence>
<reference evidence="4" key="1">
    <citation type="submission" date="2016-10" db="EMBL/GenBank/DDBJ databases">
        <authorList>
            <person name="Varghese N."/>
            <person name="Submissions S."/>
        </authorList>
    </citation>
    <scope>NUCLEOTIDE SEQUENCE [LARGE SCALE GENOMIC DNA]</scope>
    <source>
        <strain evidence="4">DSM 11005</strain>
    </source>
</reference>
<dbReference type="OrthoDB" id="1659871at2"/>
<dbReference type="PROSITE" id="PS51208">
    <property type="entry name" value="AUTOTRANSPORTER"/>
    <property type="match status" value="1"/>
</dbReference>
<dbReference type="AlphaFoldDB" id="A0A1G6MEY4"/>
<proteinExistence type="predicted"/>
<dbReference type="EMBL" id="FMYW01000009">
    <property type="protein sequence ID" value="SDC53546.1"/>
    <property type="molecule type" value="Genomic_DNA"/>
</dbReference>
<keyword evidence="1" id="KW-0732">Signal</keyword>
<evidence type="ECO:0000256" key="1">
    <source>
        <dbReference type="SAM" id="SignalP"/>
    </source>
</evidence>
<organism evidence="3 4">
    <name type="scientific">Succiniclasticum ruminis</name>
    <dbReference type="NCBI Taxonomy" id="40841"/>
    <lineage>
        <taxon>Bacteria</taxon>
        <taxon>Bacillati</taxon>
        <taxon>Bacillota</taxon>
        <taxon>Negativicutes</taxon>
        <taxon>Acidaminococcales</taxon>
        <taxon>Acidaminococcaceae</taxon>
        <taxon>Succiniclasticum</taxon>
    </lineage>
</organism>
<dbReference type="Proteomes" id="UP000198943">
    <property type="component" value="Unassembled WGS sequence"/>
</dbReference>